<feature type="region of interest" description="Disordered" evidence="1">
    <location>
        <begin position="1"/>
        <end position="21"/>
    </location>
</feature>
<protein>
    <submittedName>
        <fullName evidence="3">Uncharacterized protein</fullName>
    </submittedName>
</protein>
<reference evidence="2" key="1">
    <citation type="submission" date="2022-06" db="EMBL/GenBank/DDBJ databases">
        <authorList>
            <person name="Berger JAMES D."/>
            <person name="Berger JAMES D."/>
        </authorList>
    </citation>
    <scope>NUCLEOTIDE SEQUENCE [LARGE SCALE GENOMIC DNA]</scope>
</reference>
<reference evidence="3" key="2">
    <citation type="submission" date="2023-11" db="UniProtKB">
        <authorList>
            <consortium name="WormBaseParasite"/>
        </authorList>
    </citation>
    <scope>IDENTIFICATION</scope>
</reference>
<evidence type="ECO:0000256" key="1">
    <source>
        <dbReference type="SAM" id="MobiDB-lite"/>
    </source>
</evidence>
<feature type="compositionally biased region" description="Acidic residues" evidence="1">
    <location>
        <begin position="168"/>
        <end position="177"/>
    </location>
</feature>
<dbReference type="AlphaFoldDB" id="A0AA85ISP8"/>
<feature type="region of interest" description="Disordered" evidence="1">
    <location>
        <begin position="151"/>
        <end position="194"/>
    </location>
</feature>
<feature type="compositionally biased region" description="Polar residues" evidence="1">
    <location>
        <begin position="242"/>
        <end position="256"/>
    </location>
</feature>
<sequence>MSYSMNRRYSSQRNPSRRKYHEKGGLFYIDDDFFDQPEIGTSSQHHHRRLPQSSISLEMKTNNKQYSQLSNDDRSILSVRGGQHSSTLFDDVEDDACGIDYNDCISDMQRMSLYRTFSWPRINDEIFDDRFDEPSLQLDYDNSFQYSLNNDNNTGKLFKENHNSGGGDDNDDEDDLHDSDRDTPTTTNENKQCHESSSAKQLCVSSESVLLSNSTFNRSCETDQIHSSTPCQRKSKQSSCSVKDTSEGETLNFSSSIDDDKEKPRIADQINDLLDDINFVSCLDRIYNPHIRSQYQDLINKNYKPAYKQLFLETFTFLKSIRNNNNSNKSSIN</sequence>
<evidence type="ECO:0000313" key="2">
    <source>
        <dbReference type="Proteomes" id="UP000050795"/>
    </source>
</evidence>
<keyword evidence="2" id="KW-1185">Reference proteome</keyword>
<organism evidence="2 3">
    <name type="scientific">Trichobilharzia regenti</name>
    <name type="common">Nasal bird schistosome</name>
    <dbReference type="NCBI Taxonomy" id="157069"/>
    <lineage>
        <taxon>Eukaryota</taxon>
        <taxon>Metazoa</taxon>
        <taxon>Spiralia</taxon>
        <taxon>Lophotrochozoa</taxon>
        <taxon>Platyhelminthes</taxon>
        <taxon>Trematoda</taxon>
        <taxon>Digenea</taxon>
        <taxon>Strigeidida</taxon>
        <taxon>Schistosomatoidea</taxon>
        <taxon>Schistosomatidae</taxon>
        <taxon>Trichobilharzia</taxon>
    </lineage>
</organism>
<name>A0AA85ISP8_TRIRE</name>
<proteinExistence type="predicted"/>
<accession>A0AA85ISP8</accession>
<dbReference type="Proteomes" id="UP000050795">
    <property type="component" value="Unassembled WGS sequence"/>
</dbReference>
<evidence type="ECO:0000313" key="3">
    <source>
        <dbReference type="WBParaSite" id="TREG1_119120.1"/>
    </source>
</evidence>
<dbReference type="WBParaSite" id="TREG1_119120.1">
    <property type="protein sequence ID" value="TREG1_119120.1"/>
    <property type="gene ID" value="TREG1_119120"/>
</dbReference>
<feature type="compositionally biased region" description="Polar residues" evidence="1">
    <location>
        <begin position="1"/>
        <end position="14"/>
    </location>
</feature>
<feature type="compositionally biased region" description="Polar residues" evidence="1">
    <location>
        <begin position="184"/>
        <end position="194"/>
    </location>
</feature>
<feature type="region of interest" description="Disordered" evidence="1">
    <location>
        <begin position="242"/>
        <end position="261"/>
    </location>
</feature>